<dbReference type="GO" id="GO:0005886">
    <property type="term" value="C:plasma membrane"/>
    <property type="evidence" value="ECO:0007669"/>
    <property type="project" value="UniProtKB-SubCell"/>
</dbReference>
<evidence type="ECO:0000313" key="9">
    <source>
        <dbReference type="EMBL" id="SHI43406.1"/>
    </source>
</evidence>
<evidence type="ECO:0000259" key="8">
    <source>
        <dbReference type="Pfam" id="PF00892"/>
    </source>
</evidence>
<name>A0A1M6B3Y0_9FIRM</name>
<comment type="subcellular location">
    <subcellularLocation>
        <location evidence="1">Cell membrane</location>
        <topology evidence="1">Multi-pass membrane protein</topology>
    </subcellularLocation>
</comment>
<dbReference type="InterPro" id="IPR051258">
    <property type="entry name" value="Diverse_Substrate_Transporter"/>
</dbReference>
<dbReference type="PANTHER" id="PTHR42920">
    <property type="entry name" value="OS03G0707200 PROTEIN-RELATED"/>
    <property type="match status" value="1"/>
</dbReference>
<keyword evidence="5 7" id="KW-1133">Transmembrane helix</keyword>
<dbReference type="RefSeq" id="WP_073023671.1">
    <property type="nucleotide sequence ID" value="NZ_FQZS01000003.1"/>
</dbReference>
<feature type="domain" description="EamA" evidence="8">
    <location>
        <begin position="157"/>
        <end position="289"/>
    </location>
</feature>
<feature type="transmembrane region" description="Helical" evidence="7">
    <location>
        <begin position="107"/>
        <end position="124"/>
    </location>
</feature>
<feature type="transmembrane region" description="Helical" evidence="7">
    <location>
        <begin position="131"/>
        <end position="147"/>
    </location>
</feature>
<evidence type="ECO:0000256" key="1">
    <source>
        <dbReference type="ARBA" id="ARBA00004651"/>
    </source>
</evidence>
<evidence type="ECO:0000256" key="3">
    <source>
        <dbReference type="ARBA" id="ARBA00022475"/>
    </source>
</evidence>
<feature type="transmembrane region" description="Helical" evidence="7">
    <location>
        <begin position="248"/>
        <end position="268"/>
    </location>
</feature>
<keyword evidence="10" id="KW-1185">Reference proteome</keyword>
<dbReference type="InterPro" id="IPR000620">
    <property type="entry name" value="EamA_dom"/>
</dbReference>
<evidence type="ECO:0000256" key="7">
    <source>
        <dbReference type="SAM" id="Phobius"/>
    </source>
</evidence>
<comment type="similarity">
    <text evidence="2">Belongs to the EamA transporter family.</text>
</comment>
<dbReference type="EMBL" id="FQZS01000003">
    <property type="protein sequence ID" value="SHI43406.1"/>
    <property type="molecule type" value="Genomic_DNA"/>
</dbReference>
<dbReference type="SUPFAM" id="SSF103481">
    <property type="entry name" value="Multidrug resistance efflux transporter EmrE"/>
    <property type="match status" value="2"/>
</dbReference>
<keyword evidence="4 7" id="KW-0812">Transmembrane</keyword>
<evidence type="ECO:0000256" key="4">
    <source>
        <dbReference type="ARBA" id="ARBA00022692"/>
    </source>
</evidence>
<evidence type="ECO:0000256" key="6">
    <source>
        <dbReference type="ARBA" id="ARBA00023136"/>
    </source>
</evidence>
<keyword evidence="3" id="KW-1003">Cell membrane</keyword>
<dbReference type="OrthoDB" id="9804865at2"/>
<dbReference type="PANTHER" id="PTHR42920:SF5">
    <property type="entry name" value="EAMA DOMAIN-CONTAINING PROTEIN"/>
    <property type="match status" value="1"/>
</dbReference>
<feature type="domain" description="EamA" evidence="8">
    <location>
        <begin position="10"/>
        <end position="148"/>
    </location>
</feature>
<feature type="transmembrane region" description="Helical" evidence="7">
    <location>
        <begin position="77"/>
        <end position="101"/>
    </location>
</feature>
<evidence type="ECO:0000313" key="10">
    <source>
        <dbReference type="Proteomes" id="UP000184442"/>
    </source>
</evidence>
<dbReference type="Proteomes" id="UP000184442">
    <property type="component" value="Unassembled WGS sequence"/>
</dbReference>
<feature type="transmembrane region" description="Helical" evidence="7">
    <location>
        <begin position="213"/>
        <end position="236"/>
    </location>
</feature>
<feature type="transmembrane region" description="Helical" evidence="7">
    <location>
        <begin position="188"/>
        <end position="207"/>
    </location>
</feature>
<proteinExistence type="inferred from homology"/>
<organism evidence="9 10">
    <name type="scientific">Lutispora thermophila DSM 19022</name>
    <dbReference type="NCBI Taxonomy" id="1122184"/>
    <lineage>
        <taxon>Bacteria</taxon>
        <taxon>Bacillati</taxon>
        <taxon>Bacillota</taxon>
        <taxon>Clostridia</taxon>
        <taxon>Lutisporales</taxon>
        <taxon>Lutisporaceae</taxon>
        <taxon>Lutispora</taxon>
    </lineage>
</organism>
<dbReference type="STRING" id="1122184.SAMN02745176_00258"/>
<evidence type="ECO:0000256" key="5">
    <source>
        <dbReference type="ARBA" id="ARBA00022989"/>
    </source>
</evidence>
<dbReference type="InterPro" id="IPR037185">
    <property type="entry name" value="EmrE-like"/>
</dbReference>
<dbReference type="AlphaFoldDB" id="A0A1M6B3Y0"/>
<accession>A0A1M6B3Y0</accession>
<evidence type="ECO:0000256" key="2">
    <source>
        <dbReference type="ARBA" id="ARBA00007362"/>
    </source>
</evidence>
<keyword evidence="6 7" id="KW-0472">Membrane</keyword>
<reference evidence="9 10" key="1">
    <citation type="submission" date="2016-11" db="EMBL/GenBank/DDBJ databases">
        <authorList>
            <person name="Jaros S."/>
            <person name="Januszkiewicz K."/>
            <person name="Wedrychowicz H."/>
        </authorList>
    </citation>
    <scope>NUCLEOTIDE SEQUENCE [LARGE SCALE GENOMIC DNA]</scope>
    <source>
        <strain evidence="9 10">DSM 19022</strain>
    </source>
</reference>
<protein>
    <submittedName>
        <fullName evidence="9">Permease of the drug/metabolite transporter (DMT) superfamily</fullName>
    </submittedName>
</protein>
<sequence length="308" mass="33186">MKKEEVKSSVLLLLTAAIWGFAFVAQRVGMQHVGAFTFNGLRFILGSISLLPLLYISSRKSKESDGDKKEVSNNTSVIFAGLIAGSVLFFGASLQQVGLIYTTAGKAGFITGLYIVFVPILGLFLKQKTNVATWLGVLVAAVGLYFLSVNEGFYIEFGDLLEIIGAVFWAVHILVVDHFTKKVEALKLSFVQYVTCSILSLITAFIFEDISLGVIPQVIVPLLYGGIMSVGVGYTLQVVAQKHAKPSHAAIAMSMESVFASIGGLLLLGEVMSLRGYLGCALMLAGMLLSQYDNFKKDKLEVSSSVSD</sequence>
<dbReference type="Pfam" id="PF00892">
    <property type="entry name" value="EamA"/>
    <property type="match status" value="2"/>
</dbReference>
<gene>
    <name evidence="9" type="ORF">SAMN02745176_00258</name>
</gene>
<feature type="transmembrane region" description="Helical" evidence="7">
    <location>
        <begin position="35"/>
        <end position="56"/>
    </location>
</feature>
<feature type="transmembrane region" description="Helical" evidence="7">
    <location>
        <begin position="153"/>
        <end position="176"/>
    </location>
</feature>